<organism evidence="3">
    <name type="scientific">Grosmannia clavigera (strain kw1407 / UAMH 11150)</name>
    <name type="common">Blue stain fungus</name>
    <name type="synonym">Graphiocladiella clavigera</name>
    <dbReference type="NCBI Taxonomy" id="655863"/>
    <lineage>
        <taxon>Eukaryota</taxon>
        <taxon>Fungi</taxon>
        <taxon>Dikarya</taxon>
        <taxon>Ascomycota</taxon>
        <taxon>Pezizomycotina</taxon>
        <taxon>Sordariomycetes</taxon>
        <taxon>Sordariomycetidae</taxon>
        <taxon>Ophiostomatales</taxon>
        <taxon>Ophiostomataceae</taxon>
        <taxon>Leptographium</taxon>
    </lineage>
</organism>
<evidence type="ECO:0000313" key="2">
    <source>
        <dbReference type="EMBL" id="EFX06017.1"/>
    </source>
</evidence>
<feature type="region of interest" description="Disordered" evidence="1">
    <location>
        <begin position="110"/>
        <end position="229"/>
    </location>
</feature>
<dbReference type="eggNOG" id="ENOG502RM3N">
    <property type="taxonomic scope" value="Eukaryota"/>
</dbReference>
<feature type="compositionally biased region" description="Gly residues" evidence="1">
    <location>
        <begin position="216"/>
        <end position="229"/>
    </location>
</feature>
<evidence type="ECO:0000313" key="3">
    <source>
        <dbReference type="Proteomes" id="UP000007796"/>
    </source>
</evidence>
<dbReference type="AlphaFoldDB" id="F0XA70"/>
<evidence type="ECO:0000256" key="1">
    <source>
        <dbReference type="SAM" id="MobiDB-lite"/>
    </source>
</evidence>
<proteinExistence type="predicted"/>
<name>F0XA70_GROCL</name>
<gene>
    <name evidence="2" type="ORF">CMQ_4086</name>
</gene>
<dbReference type="RefSeq" id="XP_014175499.1">
    <property type="nucleotide sequence ID" value="XM_014320024.1"/>
</dbReference>
<keyword evidence="3" id="KW-1185">Reference proteome</keyword>
<dbReference type="HOGENOM" id="CLU_1209945_0_0_1"/>
<sequence length="229" mass="25038">MPDCQSPKTWKEDLRLREEFCLAHLCRNGDCASNVEDMHLYCDEHECSKPGCVARISGNSLCHEHAILQNTQTIREATKSESQGWIRTLQPRDYSPAAGQQYTLHMRDGGRRYEMLPPSPPARAFPSHHQRYESRPYGHPPSPETPFDSPASDIDEDEVLPGHNNGPSDPVRGNIGVGARANSGNGSGVLPAGVILQKRDAPVDKPSSLNVQNMQGGPGRVGGGTIQRP</sequence>
<accession>F0XA70</accession>
<dbReference type="STRING" id="655863.F0XA70"/>
<reference evidence="2 3" key="1">
    <citation type="journal article" date="2011" name="Proc. Natl. Acad. Sci. U.S.A.">
        <title>Genome and transcriptome analyses of the mountain pine beetle-fungal symbiont Grosmannia clavigera, a lodgepole pine pathogen.</title>
        <authorList>
            <person name="DiGuistini S."/>
            <person name="Wang Y."/>
            <person name="Liao N.Y."/>
            <person name="Taylor G."/>
            <person name="Tanguay P."/>
            <person name="Feau N."/>
            <person name="Henrissat B."/>
            <person name="Chan S.K."/>
            <person name="Hesse-Orce U."/>
            <person name="Alamouti S.M."/>
            <person name="Tsui C.K.M."/>
            <person name="Docking R.T."/>
            <person name="Levasseur A."/>
            <person name="Haridas S."/>
            <person name="Robertson G."/>
            <person name="Birol I."/>
            <person name="Holt R.A."/>
            <person name="Marra M.A."/>
            <person name="Hamelin R.C."/>
            <person name="Hirst M."/>
            <person name="Jones S.J.M."/>
            <person name="Bohlmann J."/>
            <person name="Breuil C."/>
        </authorList>
    </citation>
    <scope>NUCLEOTIDE SEQUENCE [LARGE SCALE GENOMIC DNA]</scope>
    <source>
        <strain evidence="3">kw1407 / UAMH 11150</strain>
    </source>
</reference>
<dbReference type="GeneID" id="25977258"/>
<dbReference type="Proteomes" id="UP000007796">
    <property type="component" value="Unassembled WGS sequence"/>
</dbReference>
<protein>
    <submittedName>
        <fullName evidence="2">Uncharacterized protein</fullName>
    </submittedName>
</protein>
<dbReference type="InParanoid" id="F0XA70"/>
<dbReference type="EMBL" id="GL629735">
    <property type="protein sequence ID" value="EFX06017.1"/>
    <property type="molecule type" value="Genomic_DNA"/>
</dbReference>